<dbReference type="InterPro" id="IPR029479">
    <property type="entry name" value="Nitroreductase"/>
</dbReference>
<reference evidence="6" key="1">
    <citation type="submission" date="2018-08" db="EMBL/GenBank/DDBJ databases">
        <authorList>
            <person name="Liu Z.-W."/>
            <person name="Du Z.-J."/>
        </authorList>
    </citation>
    <scope>NUCLEOTIDE SEQUENCE [LARGE SCALE GENOMIC DNA]</scope>
    <source>
        <strain evidence="6">H4X</strain>
    </source>
</reference>
<dbReference type="Gene3D" id="3.40.109.10">
    <property type="entry name" value="NADH Oxidase"/>
    <property type="match status" value="1"/>
</dbReference>
<dbReference type="AlphaFoldDB" id="A0A3D8LGV1"/>
<dbReference type="InterPro" id="IPR000415">
    <property type="entry name" value="Nitroreductase-like"/>
</dbReference>
<dbReference type="SUPFAM" id="SSF55469">
    <property type="entry name" value="FMN-dependent nitroreductase-like"/>
    <property type="match status" value="1"/>
</dbReference>
<accession>A0A3D8LGV1</accession>
<keyword evidence="3" id="KW-0560">Oxidoreductase</keyword>
<gene>
    <name evidence="5" type="ORF">DXT99_04485</name>
</gene>
<evidence type="ECO:0000256" key="2">
    <source>
        <dbReference type="ARBA" id="ARBA00022643"/>
    </source>
</evidence>
<evidence type="ECO:0000256" key="3">
    <source>
        <dbReference type="ARBA" id="ARBA00023002"/>
    </source>
</evidence>
<dbReference type="EMBL" id="QRGR01000004">
    <property type="protein sequence ID" value="RDV16464.1"/>
    <property type="molecule type" value="Genomic_DNA"/>
</dbReference>
<proteinExistence type="predicted"/>
<protein>
    <submittedName>
        <fullName evidence="5">Nitroreductase family protein</fullName>
    </submittedName>
</protein>
<dbReference type="CDD" id="cd02144">
    <property type="entry name" value="iodotyrosine_dehalogenase"/>
    <property type="match status" value="1"/>
</dbReference>
<dbReference type="RefSeq" id="WP_115564324.1">
    <property type="nucleotide sequence ID" value="NZ_QRGR01000004.1"/>
</dbReference>
<dbReference type="Pfam" id="PF00881">
    <property type="entry name" value="Nitroreductase"/>
    <property type="match status" value="1"/>
</dbReference>
<dbReference type="Proteomes" id="UP000256708">
    <property type="component" value="Unassembled WGS sequence"/>
</dbReference>
<evidence type="ECO:0000313" key="5">
    <source>
        <dbReference type="EMBL" id="RDV16464.1"/>
    </source>
</evidence>
<name>A0A3D8LGV1_9BACT</name>
<keyword evidence="2" id="KW-0288">FMN</keyword>
<dbReference type="PANTHER" id="PTHR23026:SF90">
    <property type="entry name" value="IODOTYROSINE DEIODINASE 1"/>
    <property type="match status" value="1"/>
</dbReference>
<sequence length="229" mass="26185">MSVTPFPFVPYHPEHLSPEEILQRAQVFYQFMDRRRTVRDFSDKPVAKEVMEQLLLTASTAPSGAHKQPWTFCVVSDPALKKQIREAAEKEEFDSYNGRMTTEWLEDLAPLGTDWQKPFLETAPYLIVVFKKAYDLKEDGSKRNNYYVSESVGIACGFLIAAIHQAGLVTLTHTPSPMNFLTRLLNRPENERPFLLLPVGYPAAEVKVPDLKRKPLEEVTVWYGPKAEK</sequence>
<comment type="caution">
    <text evidence="5">The sequence shown here is derived from an EMBL/GenBank/DDBJ whole genome shotgun (WGS) entry which is preliminary data.</text>
</comment>
<evidence type="ECO:0000259" key="4">
    <source>
        <dbReference type="Pfam" id="PF00881"/>
    </source>
</evidence>
<dbReference type="PANTHER" id="PTHR23026">
    <property type="entry name" value="NADPH NITROREDUCTASE"/>
    <property type="match status" value="1"/>
</dbReference>
<dbReference type="InterPro" id="IPR050627">
    <property type="entry name" value="Nitroreductase/BluB"/>
</dbReference>
<feature type="domain" description="Nitroreductase" evidence="4">
    <location>
        <begin position="34"/>
        <end position="201"/>
    </location>
</feature>
<keyword evidence="6" id="KW-1185">Reference proteome</keyword>
<keyword evidence="1" id="KW-0285">Flavoprotein</keyword>
<evidence type="ECO:0000313" key="6">
    <source>
        <dbReference type="Proteomes" id="UP000256708"/>
    </source>
</evidence>
<organism evidence="5 6">
    <name type="scientific">Pontibacter diazotrophicus</name>
    <dbReference type="NCBI Taxonomy" id="1400979"/>
    <lineage>
        <taxon>Bacteria</taxon>
        <taxon>Pseudomonadati</taxon>
        <taxon>Bacteroidota</taxon>
        <taxon>Cytophagia</taxon>
        <taxon>Cytophagales</taxon>
        <taxon>Hymenobacteraceae</taxon>
        <taxon>Pontibacter</taxon>
    </lineage>
</organism>
<dbReference type="GO" id="GO:0016491">
    <property type="term" value="F:oxidoreductase activity"/>
    <property type="evidence" value="ECO:0007669"/>
    <property type="project" value="UniProtKB-KW"/>
</dbReference>
<dbReference type="OrthoDB" id="9809288at2"/>
<evidence type="ECO:0000256" key="1">
    <source>
        <dbReference type="ARBA" id="ARBA00022630"/>
    </source>
</evidence>